<feature type="transmembrane region" description="Helical" evidence="1">
    <location>
        <begin position="194"/>
        <end position="215"/>
    </location>
</feature>
<keyword evidence="1" id="KW-0472">Membrane</keyword>
<evidence type="ECO:0000313" key="3">
    <source>
        <dbReference type="EMBL" id="CAE0373695.1"/>
    </source>
</evidence>
<feature type="transmembrane region" description="Helical" evidence="1">
    <location>
        <begin position="227"/>
        <end position="245"/>
    </location>
</feature>
<accession>A0A7S3NR02</accession>
<evidence type="ECO:0000256" key="1">
    <source>
        <dbReference type="SAM" id="Phobius"/>
    </source>
</evidence>
<proteinExistence type="predicted"/>
<feature type="signal peptide" evidence="2">
    <location>
        <begin position="1"/>
        <end position="19"/>
    </location>
</feature>
<keyword evidence="2" id="KW-0732">Signal</keyword>
<evidence type="ECO:0008006" key="4">
    <source>
        <dbReference type="Google" id="ProtNLM"/>
    </source>
</evidence>
<keyword evidence="1" id="KW-1133">Transmembrane helix</keyword>
<name>A0A7S3NR02_9STRA</name>
<dbReference type="AlphaFoldDB" id="A0A7S3NR02"/>
<organism evidence="3">
    <name type="scientific">Aureoumbra lagunensis</name>
    <dbReference type="NCBI Taxonomy" id="44058"/>
    <lineage>
        <taxon>Eukaryota</taxon>
        <taxon>Sar</taxon>
        <taxon>Stramenopiles</taxon>
        <taxon>Ochrophyta</taxon>
        <taxon>Pelagophyceae</taxon>
        <taxon>Pelagomonadales</taxon>
        <taxon>Aureoumbra</taxon>
    </lineage>
</organism>
<dbReference type="EMBL" id="HBIJ01022218">
    <property type="protein sequence ID" value="CAE0373695.1"/>
    <property type="molecule type" value="Transcribed_RNA"/>
</dbReference>
<sequence length="429" mass="46534">MVYFRHWLWSTAAATGCWSLSDICCDCCIEQNSDENQTSLKKATKQLTPEQNAVLSAMVSGIAAIFLVLYGLTPTLTDAGGRRDAIIALVAGAVHFAAYAIELKAYRTASSTVITPLLQLSAVWMTILRVVQPLAASALPHSGEAVARHGSKLGLNVPPPHASKTFFSHRKLSNQVTDADLEGLYMATSAMRPAHVIAVFFIFVGGFLPAAHGNIKKFADRAFYRQDAVRFCVIGELLVCIYNALLHMCTFRAGNKMENTSSSLDITTSLRRASFDSNLATFFSRQIFESTVESTSQDIEQQADVLRFFVLSRVGTLLSCILVVLTRCSEGFGPSHFRSLIKCDLKYLLIALLGEILSVSGVLIVMFSYASFSEAAVCNAAEGGMQQLLNLILALAIRNCVGMGRQVDDFRTKVVSFALVSAGLALSVI</sequence>
<feature type="transmembrane region" description="Helical" evidence="1">
    <location>
        <begin position="347"/>
        <end position="372"/>
    </location>
</feature>
<gene>
    <name evidence="3" type="ORF">ALAG00032_LOCUS14496</name>
</gene>
<reference evidence="3" key="1">
    <citation type="submission" date="2021-01" db="EMBL/GenBank/DDBJ databases">
        <authorList>
            <person name="Corre E."/>
            <person name="Pelletier E."/>
            <person name="Niang G."/>
            <person name="Scheremetjew M."/>
            <person name="Finn R."/>
            <person name="Kale V."/>
            <person name="Holt S."/>
            <person name="Cochrane G."/>
            <person name="Meng A."/>
            <person name="Brown T."/>
            <person name="Cohen L."/>
        </authorList>
    </citation>
    <scope>NUCLEOTIDE SEQUENCE</scope>
    <source>
        <strain evidence="3">CCMP1510</strain>
    </source>
</reference>
<evidence type="ECO:0000256" key="2">
    <source>
        <dbReference type="SAM" id="SignalP"/>
    </source>
</evidence>
<feature type="transmembrane region" description="Helical" evidence="1">
    <location>
        <begin position="85"/>
        <end position="101"/>
    </location>
</feature>
<keyword evidence="1" id="KW-0812">Transmembrane</keyword>
<feature type="transmembrane region" description="Helical" evidence="1">
    <location>
        <begin position="53"/>
        <end position="73"/>
    </location>
</feature>
<protein>
    <recommendedName>
        <fullName evidence="4">Protein RFT1 homolog</fullName>
    </recommendedName>
</protein>
<feature type="chain" id="PRO_5030638937" description="Protein RFT1 homolog" evidence="2">
    <location>
        <begin position="20"/>
        <end position="429"/>
    </location>
</feature>
<feature type="transmembrane region" description="Helical" evidence="1">
    <location>
        <begin position="384"/>
        <end position="401"/>
    </location>
</feature>
<dbReference type="PROSITE" id="PS51257">
    <property type="entry name" value="PROKAR_LIPOPROTEIN"/>
    <property type="match status" value="1"/>
</dbReference>